<sequence length="162" mass="18136">MVGLLPFFLTGASVLSRFTKGILDYQADVSQAQAQIETDEQRKKLAQDNAHLADLETLDQISQKRKEHVYLSSKMRSQMSARGLSPVTQELWLGQTLAEMEREIQTILGSGQKKVQRYEDESDWLRGNISNLVKSRSNMGWKHAFGTFADLVTFGLSKGLGG</sequence>
<evidence type="ECO:0000313" key="2">
    <source>
        <dbReference type="EMBL" id="AGH17444.1"/>
    </source>
</evidence>
<protein>
    <submittedName>
        <fullName evidence="2">Uncharacterized protein</fullName>
    </submittedName>
</protein>
<name>A0ABM5NH85_LIBAS</name>
<dbReference type="EMBL" id="CP004005">
    <property type="protein sequence ID" value="AGH17444.1"/>
    <property type="molecule type" value="Genomic_DNA"/>
</dbReference>
<dbReference type="Proteomes" id="UP000011820">
    <property type="component" value="Chromosome"/>
</dbReference>
<reference evidence="2 3" key="1">
    <citation type="journal article" date="2013" name="Genome Announc.">
        <title>Complete Genome Sequence of a Chinese Strain of 'Candidatus Liberibacter asiaticus'.</title>
        <authorList>
            <person name="Lin H."/>
            <person name="Han C.S."/>
            <person name="Liu B."/>
            <person name="Lou B."/>
            <person name="Bai X."/>
            <person name="Deng C."/>
            <person name="Civerolo E.L."/>
            <person name="Gupta G."/>
        </authorList>
    </citation>
    <scope>NUCLEOTIDE SEQUENCE [LARGE SCALE GENOMIC DNA]</scope>
    <source>
        <strain evidence="3">gxpsy</strain>
    </source>
</reference>
<accession>A0ABM5NH85</accession>
<keyword evidence="1" id="KW-0175">Coiled coil</keyword>
<keyword evidence="3" id="KW-1185">Reference proteome</keyword>
<feature type="coiled-coil region" evidence="1">
    <location>
        <begin position="22"/>
        <end position="49"/>
    </location>
</feature>
<gene>
    <name evidence="2" type="ORF">WSI_05435</name>
</gene>
<organism evidence="2 3">
    <name type="scientific">Candidatus Liberibacter asiaticus str. gxpsy</name>
    <dbReference type="NCBI Taxonomy" id="1174529"/>
    <lineage>
        <taxon>Bacteria</taxon>
        <taxon>Pseudomonadati</taxon>
        <taxon>Pseudomonadota</taxon>
        <taxon>Alphaproteobacteria</taxon>
        <taxon>Hyphomicrobiales</taxon>
        <taxon>Rhizobiaceae</taxon>
        <taxon>Liberibacter</taxon>
    </lineage>
</organism>
<proteinExistence type="predicted"/>
<evidence type="ECO:0000256" key="1">
    <source>
        <dbReference type="SAM" id="Coils"/>
    </source>
</evidence>
<evidence type="ECO:0000313" key="3">
    <source>
        <dbReference type="Proteomes" id="UP000011820"/>
    </source>
</evidence>
<dbReference type="RefSeq" id="WP_015453039.1">
    <property type="nucleotide sequence ID" value="NC_020549.1"/>
</dbReference>
<dbReference type="GeneID" id="93077417"/>